<sequence>MFDFDDMPPPQTPLGTAVGEEEEELWTLAGGADDSKLPAAAEPRLGVAVAHLQPRPQGRAPLGALLVPGMPQKVYGSSRMTDPLFNAIVRRCWSLGLPTVRFDYSGCGRSAGQEPDLGSGVTVMQREASAMLQRVLEHCCEKVVVIAYSAGNNAIIHELHRAHTTYASGRVAAYVNLSMGTRASALVREDAAAALGSKDPDLTLLPPEVLEMNDELDVPSLFLVGQQDLMTPAVDILAITQRKSRKSPAEMQVLQGKHAFNRVEERPADAIKAFLLRTLAPSAAA</sequence>
<reference evidence="1" key="1">
    <citation type="submission" date="2021-01" db="EMBL/GenBank/DDBJ databases">
        <authorList>
            <person name="Corre E."/>
            <person name="Pelletier E."/>
            <person name="Niang G."/>
            <person name="Scheremetjew M."/>
            <person name="Finn R."/>
            <person name="Kale V."/>
            <person name="Holt S."/>
            <person name="Cochrane G."/>
            <person name="Meng A."/>
            <person name="Brown T."/>
            <person name="Cohen L."/>
        </authorList>
    </citation>
    <scope>NUCLEOTIDE SEQUENCE</scope>
    <source>
        <strain evidence="1">CCMP3105</strain>
    </source>
</reference>
<evidence type="ECO:0000313" key="1">
    <source>
        <dbReference type="EMBL" id="CAE4666367.1"/>
    </source>
</evidence>
<protein>
    <recommendedName>
        <fullName evidence="2">Serine aminopeptidase S33 domain-containing protein</fullName>
    </recommendedName>
</protein>
<dbReference type="SUPFAM" id="SSF53474">
    <property type="entry name" value="alpha/beta-Hydrolases"/>
    <property type="match status" value="1"/>
</dbReference>
<dbReference type="AlphaFoldDB" id="A0A7S4VU87"/>
<accession>A0A7S4VU87</accession>
<dbReference type="EMBL" id="HBNR01088098">
    <property type="protein sequence ID" value="CAE4666367.1"/>
    <property type="molecule type" value="Transcribed_RNA"/>
</dbReference>
<gene>
    <name evidence="1" type="ORF">AMON00008_LOCUS63141</name>
</gene>
<dbReference type="InterPro" id="IPR029058">
    <property type="entry name" value="AB_hydrolase_fold"/>
</dbReference>
<evidence type="ECO:0008006" key="2">
    <source>
        <dbReference type="Google" id="ProtNLM"/>
    </source>
</evidence>
<name>A0A7S4VU87_9DINO</name>
<organism evidence="1">
    <name type="scientific">Alexandrium monilatum</name>
    <dbReference type="NCBI Taxonomy" id="311494"/>
    <lineage>
        <taxon>Eukaryota</taxon>
        <taxon>Sar</taxon>
        <taxon>Alveolata</taxon>
        <taxon>Dinophyceae</taxon>
        <taxon>Gonyaulacales</taxon>
        <taxon>Pyrocystaceae</taxon>
        <taxon>Alexandrium</taxon>
    </lineage>
</organism>
<dbReference type="Gene3D" id="3.40.50.1820">
    <property type="entry name" value="alpha/beta hydrolase"/>
    <property type="match status" value="1"/>
</dbReference>
<proteinExistence type="predicted"/>